<accession>A0AAJ0G4J1</accession>
<proteinExistence type="predicted"/>
<keyword evidence="1" id="KW-1133">Transmembrane helix</keyword>
<dbReference type="Proteomes" id="UP001271007">
    <property type="component" value="Unassembled WGS sequence"/>
</dbReference>
<organism evidence="2 3">
    <name type="scientific">Extremus antarcticus</name>
    <dbReference type="NCBI Taxonomy" id="702011"/>
    <lineage>
        <taxon>Eukaryota</taxon>
        <taxon>Fungi</taxon>
        <taxon>Dikarya</taxon>
        <taxon>Ascomycota</taxon>
        <taxon>Pezizomycotina</taxon>
        <taxon>Dothideomycetes</taxon>
        <taxon>Dothideomycetidae</taxon>
        <taxon>Mycosphaerellales</taxon>
        <taxon>Extremaceae</taxon>
        <taxon>Extremus</taxon>
    </lineage>
</organism>
<keyword evidence="1" id="KW-0472">Membrane</keyword>
<comment type="caution">
    <text evidence="2">The sequence shown here is derived from an EMBL/GenBank/DDBJ whole genome shotgun (WGS) entry which is preliminary data.</text>
</comment>
<feature type="transmembrane region" description="Helical" evidence="1">
    <location>
        <begin position="6"/>
        <end position="26"/>
    </location>
</feature>
<gene>
    <name evidence="2" type="ORF">LTR09_011346</name>
</gene>
<protein>
    <submittedName>
        <fullName evidence="2">Uncharacterized protein</fullName>
    </submittedName>
</protein>
<dbReference type="EMBL" id="JAWDJX010000065">
    <property type="protein sequence ID" value="KAK3047246.1"/>
    <property type="molecule type" value="Genomic_DNA"/>
</dbReference>
<evidence type="ECO:0000256" key="1">
    <source>
        <dbReference type="SAM" id="Phobius"/>
    </source>
</evidence>
<dbReference type="AlphaFoldDB" id="A0AAJ0G4J1"/>
<keyword evidence="3" id="KW-1185">Reference proteome</keyword>
<keyword evidence="1" id="KW-0812">Transmembrane</keyword>
<evidence type="ECO:0000313" key="2">
    <source>
        <dbReference type="EMBL" id="KAK3047246.1"/>
    </source>
</evidence>
<evidence type="ECO:0000313" key="3">
    <source>
        <dbReference type="Proteomes" id="UP001271007"/>
    </source>
</evidence>
<sequence>MAFSLPVIILGGIFAGFGGLAAMVGAGKRSEHGFDSASAIFQLDAGDLRLKDIHRLHGLQINMTGAVGGDAKFCIGTTEHTAVECVNGTITHAVPHRGLHHGNLSFPIPGLEKEVQGKWISVLGGAEDVEVNKDAELFDELVRKVRAREEHAKETAGLMGVLMQV</sequence>
<reference evidence="2" key="1">
    <citation type="submission" date="2023-04" db="EMBL/GenBank/DDBJ databases">
        <title>Black Yeasts Isolated from many extreme environments.</title>
        <authorList>
            <person name="Coleine C."/>
            <person name="Stajich J.E."/>
            <person name="Selbmann L."/>
        </authorList>
    </citation>
    <scope>NUCLEOTIDE SEQUENCE</scope>
    <source>
        <strain evidence="2">CCFEE 5312</strain>
    </source>
</reference>
<name>A0AAJ0G4J1_9PEZI</name>